<keyword evidence="11" id="KW-0732">Signal</keyword>
<keyword evidence="3 8" id="KW-1134">Transmembrane beta strand</keyword>
<evidence type="ECO:0000256" key="11">
    <source>
        <dbReference type="SAM" id="SignalP"/>
    </source>
</evidence>
<feature type="chain" id="PRO_5018093505" evidence="11">
    <location>
        <begin position="37"/>
        <end position="671"/>
    </location>
</feature>
<keyword evidence="15" id="KW-1185">Reference proteome</keyword>
<dbReference type="InterPro" id="IPR036942">
    <property type="entry name" value="Beta-barrel_TonB_sf"/>
</dbReference>
<sequence length="671" mass="71870">MTDNFPRAALGGAVHHALLATAVLSTTALPAGLAHAQSETDAGEAVATDRHESSDHSIGTRVTGQTLLVIDREQILAQGLSSIGDVIQNLPMHGSAANTTFAGPISGETRVSLRNLGSHRALVLVNGRRWVGSTALDGATDLNSIPSVAVERIEVLTGSAAALYGSGAIGGVINIVMRDGIDGFEANAYAGAFSQGDGERRAYDLLMGHNGDRFSAMLALGYVDEQPVIAGDRRISREPLYGAPLLNSSATPPNGRFALCPGGYDPSRGFGCSLQTSFDGTPGTFTYDGVGSAPRRYSYAADHYNQTEGNHLLSPQERHSALASASFDFTHWLRLRTDVSYNRRQSEQLRAALPLALGTAPGAGYLARQVFISRDSVYNPFGSDVSYITRRFSEGSGYRNSQNVRTMAFNVALESNFMVGDRAFAISAGYSYASNRNETTIEGLINYNALRDALGPSFRDADGIARCGTPTAVIANCVPLNLLGAGSVTPEMLAGISYTANEEMQIHQHSRHIAFSGDLFQLPGGPLRLSLGAERRNEYGYSMPDELVNSGSTNGSPRTSTAGHVHSVDAWLALDIPLLADLPFAKRLDIDVATRRSKYNNFGETINGKFGFRWQPMDDLTVRGDWSEGFRAPSINELFQGAADSFPTISDPCNVSNFPRLNVQAQQRCIA</sequence>
<keyword evidence="7 8" id="KW-0998">Cell outer membrane</keyword>
<feature type="region of interest" description="Disordered" evidence="10">
    <location>
        <begin position="40"/>
        <end position="59"/>
    </location>
</feature>
<keyword evidence="14" id="KW-0675">Receptor</keyword>
<feature type="domain" description="TonB-dependent receptor plug" evidence="13">
    <location>
        <begin position="63"/>
        <end position="172"/>
    </location>
</feature>
<dbReference type="OrthoDB" id="6276154at2"/>
<dbReference type="PANTHER" id="PTHR47234">
    <property type="match status" value="1"/>
</dbReference>
<keyword evidence="6 8" id="KW-0472">Membrane</keyword>
<dbReference type="InterPro" id="IPR000531">
    <property type="entry name" value="Beta-barrel_TonB"/>
</dbReference>
<dbReference type="InterPro" id="IPR039426">
    <property type="entry name" value="TonB-dep_rcpt-like"/>
</dbReference>
<evidence type="ECO:0000313" key="14">
    <source>
        <dbReference type="EMBL" id="RNF84134.1"/>
    </source>
</evidence>
<evidence type="ECO:0000256" key="7">
    <source>
        <dbReference type="ARBA" id="ARBA00023237"/>
    </source>
</evidence>
<reference evidence="14 15" key="1">
    <citation type="submission" date="2018-11" db="EMBL/GenBank/DDBJ databases">
        <title>Lysobacter cryohumiis sp. nov., isolated from soil in the Tianshan Mountains, Xinjiang, China.</title>
        <authorList>
            <person name="Luo Y."/>
            <person name="Sheng H."/>
        </authorList>
    </citation>
    <scope>NUCLEOTIDE SEQUENCE [LARGE SCALE GENOMIC DNA]</scope>
    <source>
        <strain evidence="14 15">ZS60</strain>
    </source>
</reference>
<dbReference type="InterPro" id="IPR012910">
    <property type="entry name" value="Plug_dom"/>
</dbReference>
<comment type="similarity">
    <text evidence="8 9">Belongs to the TonB-dependent receptor family.</text>
</comment>
<evidence type="ECO:0000313" key="15">
    <source>
        <dbReference type="Proteomes" id="UP000267049"/>
    </source>
</evidence>
<proteinExistence type="inferred from homology"/>
<accession>A0A3M8SY09</accession>
<evidence type="ECO:0000256" key="5">
    <source>
        <dbReference type="ARBA" id="ARBA00023077"/>
    </source>
</evidence>
<dbReference type="InterPro" id="IPR037066">
    <property type="entry name" value="Plug_dom_sf"/>
</dbReference>
<evidence type="ECO:0000256" key="10">
    <source>
        <dbReference type="SAM" id="MobiDB-lite"/>
    </source>
</evidence>
<keyword evidence="4 8" id="KW-0812">Transmembrane</keyword>
<keyword evidence="2 8" id="KW-0813">Transport</keyword>
<evidence type="ECO:0000256" key="4">
    <source>
        <dbReference type="ARBA" id="ARBA00022692"/>
    </source>
</evidence>
<evidence type="ECO:0000259" key="13">
    <source>
        <dbReference type="Pfam" id="PF07715"/>
    </source>
</evidence>
<gene>
    <name evidence="14" type="ORF">EER27_06925</name>
</gene>
<feature type="domain" description="TonB-dependent receptor-like beta-barrel" evidence="12">
    <location>
        <begin position="378"/>
        <end position="642"/>
    </location>
</feature>
<protein>
    <submittedName>
        <fullName evidence="14">TonB-dependent receptor</fullName>
    </submittedName>
</protein>
<organism evidence="14 15">
    <name type="scientific">Montanilutibacter psychrotolerans</name>
    <dbReference type="NCBI Taxonomy" id="1327343"/>
    <lineage>
        <taxon>Bacteria</taxon>
        <taxon>Pseudomonadati</taxon>
        <taxon>Pseudomonadota</taxon>
        <taxon>Gammaproteobacteria</taxon>
        <taxon>Lysobacterales</taxon>
        <taxon>Lysobacteraceae</taxon>
        <taxon>Montanilutibacter</taxon>
    </lineage>
</organism>
<comment type="caution">
    <text evidence="14">The sequence shown here is derived from an EMBL/GenBank/DDBJ whole genome shotgun (WGS) entry which is preliminary data.</text>
</comment>
<dbReference type="Proteomes" id="UP000267049">
    <property type="component" value="Unassembled WGS sequence"/>
</dbReference>
<name>A0A3M8SY09_9GAMM</name>
<evidence type="ECO:0000259" key="12">
    <source>
        <dbReference type="Pfam" id="PF00593"/>
    </source>
</evidence>
<evidence type="ECO:0000256" key="1">
    <source>
        <dbReference type="ARBA" id="ARBA00004571"/>
    </source>
</evidence>
<dbReference type="SUPFAM" id="SSF56935">
    <property type="entry name" value="Porins"/>
    <property type="match status" value="1"/>
</dbReference>
<dbReference type="Gene3D" id="2.170.130.10">
    <property type="entry name" value="TonB-dependent receptor, plug domain"/>
    <property type="match status" value="1"/>
</dbReference>
<evidence type="ECO:0000256" key="6">
    <source>
        <dbReference type="ARBA" id="ARBA00023136"/>
    </source>
</evidence>
<dbReference type="Pfam" id="PF00593">
    <property type="entry name" value="TonB_dep_Rec_b-barrel"/>
    <property type="match status" value="1"/>
</dbReference>
<feature type="signal peptide" evidence="11">
    <location>
        <begin position="1"/>
        <end position="36"/>
    </location>
</feature>
<dbReference type="GO" id="GO:0009279">
    <property type="term" value="C:cell outer membrane"/>
    <property type="evidence" value="ECO:0007669"/>
    <property type="project" value="UniProtKB-SubCell"/>
</dbReference>
<dbReference type="EMBL" id="RIBS01000003">
    <property type="protein sequence ID" value="RNF84134.1"/>
    <property type="molecule type" value="Genomic_DNA"/>
</dbReference>
<keyword evidence="5 9" id="KW-0798">TonB box</keyword>
<dbReference type="Gene3D" id="2.40.170.20">
    <property type="entry name" value="TonB-dependent receptor, beta-barrel domain"/>
    <property type="match status" value="1"/>
</dbReference>
<comment type="subcellular location">
    <subcellularLocation>
        <location evidence="1 8">Cell outer membrane</location>
        <topology evidence="1 8">Multi-pass membrane protein</topology>
    </subcellularLocation>
</comment>
<dbReference type="Pfam" id="PF07715">
    <property type="entry name" value="Plug"/>
    <property type="match status" value="1"/>
</dbReference>
<dbReference type="PROSITE" id="PS52016">
    <property type="entry name" value="TONB_DEPENDENT_REC_3"/>
    <property type="match status" value="1"/>
</dbReference>
<evidence type="ECO:0000256" key="9">
    <source>
        <dbReference type="RuleBase" id="RU003357"/>
    </source>
</evidence>
<evidence type="ECO:0000256" key="2">
    <source>
        <dbReference type="ARBA" id="ARBA00022448"/>
    </source>
</evidence>
<evidence type="ECO:0000256" key="8">
    <source>
        <dbReference type="PROSITE-ProRule" id="PRU01360"/>
    </source>
</evidence>
<dbReference type="PANTHER" id="PTHR47234:SF2">
    <property type="entry name" value="TONB-DEPENDENT RECEPTOR"/>
    <property type="match status" value="1"/>
</dbReference>
<evidence type="ECO:0000256" key="3">
    <source>
        <dbReference type="ARBA" id="ARBA00022452"/>
    </source>
</evidence>
<dbReference type="AlphaFoldDB" id="A0A3M8SY09"/>